<evidence type="ECO:0000256" key="4">
    <source>
        <dbReference type="ARBA" id="ARBA00022862"/>
    </source>
</evidence>
<keyword evidence="6" id="KW-1015">Disulfide bond</keyword>
<evidence type="ECO:0000256" key="11">
    <source>
        <dbReference type="ARBA" id="ARBA00049091"/>
    </source>
</evidence>
<sequence length="289" mass="32475">MQSLKFLLCTLALFLGLNAQANEVQIVNAKATKTSDTWTIAVTLNHADVDRQHFADSWRIVTKDGKVLGLRELGHPHKDQPFTRDLKNVQLPDSTTTVYIEAHDKVHGWSKERFELKLAEGLQVGEKAPSFQAMDQDGKPWRLQDHTGGRYLVLYFYPAAMTGGCTKQACSYRDYVKSDADSNIEIVGISGDTPQSLKYFQQAEQLNFTLLSDPDGAIAKMFGVPVRTGEKSIKRTVESQEVELSRSATASRWTFIIDPQGKVVYRDTEVKATDDRSTVVEFIRNLEKN</sequence>
<evidence type="ECO:0000259" key="13">
    <source>
        <dbReference type="PROSITE" id="PS51352"/>
    </source>
</evidence>
<evidence type="ECO:0000256" key="3">
    <source>
        <dbReference type="ARBA" id="ARBA00022559"/>
    </source>
</evidence>
<name>A0A6C2UDI5_9BACT</name>
<keyword evidence="4" id="KW-0049">Antioxidant</keyword>
<evidence type="ECO:0000256" key="1">
    <source>
        <dbReference type="ARBA" id="ARBA00003330"/>
    </source>
</evidence>
<evidence type="ECO:0000256" key="6">
    <source>
        <dbReference type="ARBA" id="ARBA00023157"/>
    </source>
</evidence>
<keyword evidence="12" id="KW-0732">Signal</keyword>
<dbReference type="EMBL" id="CAAHFH010000001">
    <property type="protein sequence ID" value="VGO18220.1"/>
    <property type="molecule type" value="Genomic_DNA"/>
</dbReference>
<dbReference type="SUPFAM" id="SSF52833">
    <property type="entry name" value="Thioredoxin-like"/>
    <property type="match status" value="1"/>
</dbReference>
<dbReference type="PANTHER" id="PTHR42801:SF4">
    <property type="entry name" value="AHPC_TSA FAMILY PROTEIN"/>
    <property type="match status" value="1"/>
</dbReference>
<evidence type="ECO:0000256" key="8">
    <source>
        <dbReference type="ARBA" id="ARBA00032824"/>
    </source>
</evidence>
<evidence type="ECO:0000313" key="15">
    <source>
        <dbReference type="Proteomes" id="UP000346198"/>
    </source>
</evidence>
<organism evidence="14 15">
    <name type="scientific">Pontiella sulfatireligans</name>
    <dbReference type="NCBI Taxonomy" id="2750658"/>
    <lineage>
        <taxon>Bacteria</taxon>
        <taxon>Pseudomonadati</taxon>
        <taxon>Kiritimatiellota</taxon>
        <taxon>Kiritimatiellia</taxon>
        <taxon>Kiritimatiellales</taxon>
        <taxon>Pontiellaceae</taxon>
        <taxon>Pontiella</taxon>
    </lineage>
</organism>
<dbReference type="GO" id="GO:0034599">
    <property type="term" value="P:cellular response to oxidative stress"/>
    <property type="evidence" value="ECO:0007669"/>
    <property type="project" value="TreeGrafter"/>
</dbReference>
<comment type="function">
    <text evidence="1">Thiol-specific peroxidase that catalyzes the reduction of hydrogen peroxide and organic hydroperoxides to water and alcohols, respectively. Plays a role in cell protection against oxidative stress by detoxifying peroxides and as sensor of hydrogen peroxide-mediated signaling events.</text>
</comment>
<feature type="domain" description="Thioredoxin" evidence="13">
    <location>
        <begin position="122"/>
        <end position="288"/>
    </location>
</feature>
<protein>
    <recommendedName>
        <fullName evidence="2">thioredoxin-dependent peroxiredoxin</fullName>
        <ecNumber evidence="2">1.11.1.24</ecNumber>
    </recommendedName>
    <alternativeName>
        <fullName evidence="8">Thioredoxin peroxidase</fullName>
    </alternativeName>
    <alternativeName>
        <fullName evidence="10">Thioredoxin-dependent peroxiredoxin Bcp</fullName>
    </alternativeName>
</protein>
<comment type="catalytic activity">
    <reaction evidence="11">
        <text>a hydroperoxide + [thioredoxin]-dithiol = an alcohol + [thioredoxin]-disulfide + H2O</text>
        <dbReference type="Rhea" id="RHEA:62620"/>
        <dbReference type="Rhea" id="RHEA-COMP:10698"/>
        <dbReference type="Rhea" id="RHEA-COMP:10700"/>
        <dbReference type="ChEBI" id="CHEBI:15377"/>
        <dbReference type="ChEBI" id="CHEBI:29950"/>
        <dbReference type="ChEBI" id="CHEBI:30879"/>
        <dbReference type="ChEBI" id="CHEBI:35924"/>
        <dbReference type="ChEBI" id="CHEBI:50058"/>
        <dbReference type="EC" id="1.11.1.24"/>
    </reaction>
</comment>
<dbReference type="Proteomes" id="UP000346198">
    <property type="component" value="Unassembled WGS sequence"/>
</dbReference>
<dbReference type="Pfam" id="PF00578">
    <property type="entry name" value="AhpC-TSA"/>
    <property type="match status" value="1"/>
</dbReference>
<dbReference type="InterPro" id="IPR013766">
    <property type="entry name" value="Thioredoxin_domain"/>
</dbReference>
<dbReference type="CDD" id="cd03017">
    <property type="entry name" value="PRX_BCP"/>
    <property type="match status" value="1"/>
</dbReference>
<evidence type="ECO:0000256" key="10">
    <source>
        <dbReference type="ARBA" id="ARBA00042639"/>
    </source>
</evidence>
<dbReference type="AlphaFoldDB" id="A0A6C2UDI5"/>
<dbReference type="GO" id="GO:0045454">
    <property type="term" value="P:cell redox homeostasis"/>
    <property type="evidence" value="ECO:0007669"/>
    <property type="project" value="TreeGrafter"/>
</dbReference>
<feature type="signal peptide" evidence="12">
    <location>
        <begin position="1"/>
        <end position="21"/>
    </location>
</feature>
<proteinExistence type="inferred from homology"/>
<dbReference type="InterPro" id="IPR050924">
    <property type="entry name" value="Peroxiredoxin_BCP/PrxQ"/>
</dbReference>
<evidence type="ECO:0000256" key="9">
    <source>
        <dbReference type="ARBA" id="ARBA00038489"/>
    </source>
</evidence>
<evidence type="ECO:0000313" key="14">
    <source>
        <dbReference type="EMBL" id="VGO18220.1"/>
    </source>
</evidence>
<dbReference type="GO" id="GO:0008379">
    <property type="term" value="F:thioredoxin peroxidase activity"/>
    <property type="evidence" value="ECO:0007669"/>
    <property type="project" value="TreeGrafter"/>
</dbReference>
<dbReference type="EC" id="1.11.1.24" evidence="2"/>
<keyword evidence="3" id="KW-0575">Peroxidase</keyword>
<comment type="similarity">
    <text evidence="9">Belongs to the peroxiredoxin family. BCP/PrxQ subfamily.</text>
</comment>
<dbReference type="RefSeq" id="WP_136059724.1">
    <property type="nucleotide sequence ID" value="NZ_CAAHFH010000001.1"/>
</dbReference>
<dbReference type="GO" id="GO:0005737">
    <property type="term" value="C:cytoplasm"/>
    <property type="evidence" value="ECO:0007669"/>
    <property type="project" value="TreeGrafter"/>
</dbReference>
<gene>
    <name evidence="14" type="primary">bcp_1</name>
    <name evidence="14" type="ORF">SCARR_00271</name>
</gene>
<evidence type="ECO:0000256" key="12">
    <source>
        <dbReference type="SAM" id="SignalP"/>
    </source>
</evidence>
<dbReference type="PANTHER" id="PTHR42801">
    <property type="entry name" value="THIOREDOXIN-DEPENDENT PEROXIDE REDUCTASE"/>
    <property type="match status" value="1"/>
</dbReference>
<dbReference type="InterPro" id="IPR000866">
    <property type="entry name" value="AhpC/TSA"/>
</dbReference>
<reference evidence="14 15" key="1">
    <citation type="submission" date="2019-04" db="EMBL/GenBank/DDBJ databases">
        <authorList>
            <person name="Van Vliet M D."/>
        </authorList>
    </citation>
    <scope>NUCLEOTIDE SEQUENCE [LARGE SCALE GENOMIC DNA]</scope>
    <source>
        <strain evidence="14 15">F21</strain>
    </source>
</reference>
<evidence type="ECO:0000256" key="7">
    <source>
        <dbReference type="ARBA" id="ARBA00023284"/>
    </source>
</evidence>
<feature type="chain" id="PRO_5025414952" description="thioredoxin-dependent peroxiredoxin" evidence="12">
    <location>
        <begin position="22"/>
        <end position="289"/>
    </location>
</feature>
<accession>A0A6C2UDI5</accession>
<keyword evidence="15" id="KW-1185">Reference proteome</keyword>
<dbReference type="PROSITE" id="PS51352">
    <property type="entry name" value="THIOREDOXIN_2"/>
    <property type="match status" value="1"/>
</dbReference>
<evidence type="ECO:0000256" key="5">
    <source>
        <dbReference type="ARBA" id="ARBA00023002"/>
    </source>
</evidence>
<dbReference type="InterPro" id="IPR036249">
    <property type="entry name" value="Thioredoxin-like_sf"/>
</dbReference>
<evidence type="ECO:0000256" key="2">
    <source>
        <dbReference type="ARBA" id="ARBA00013017"/>
    </source>
</evidence>
<keyword evidence="5" id="KW-0560">Oxidoreductase</keyword>
<keyword evidence="7" id="KW-0676">Redox-active center</keyword>
<dbReference type="Gene3D" id="3.40.30.10">
    <property type="entry name" value="Glutaredoxin"/>
    <property type="match status" value="1"/>
</dbReference>